<keyword evidence="5 6" id="KW-0472">Membrane</keyword>
<name>A0ABU4Z1D9_9HYPH</name>
<dbReference type="InterPro" id="IPR050833">
    <property type="entry name" value="Poly_Biosynth_Transport"/>
</dbReference>
<sequence>MSVDRAGAAITRVRRELRKSAALVMNSGALAIGTVAAAGLGFVYWWLAARLFPPEVIGNTSALLSVMGLIGTLGEAGLGTMLVGEIVRNPGKERGLVAAAVCVGVALAVGLALLFVFGHAYFNSSTALIGGWLEGVTFVFGCGLTVLAILADQAFLGNLRATGKMIRQVLFGTLKLMLIAAAAAGGYTSHAALLLSWVAGLMASVAGVDLLTRGGARRLVGPPDFQLLNTLRIKVFDHYALDVALQAPGLIMPYLVLTLLSPAINAAFVSLWMLVSIASLIPAAMATVLFPVVRASPKQSRHNILVSVVTSLLFSLVCAVFIFTYSQTILAVFNPAYAEIAGSSLRLLGFSLLGSTLKFHACTLARLGDKMRKASRWFALGGLLELGFVIEGAKLDGLQGLVLGWTLAISIEGACAALILAFAMKLRPIPGHPHDRPSAPPLQTCGPRRP</sequence>
<accession>A0ABU4Z1D9</accession>
<feature type="transmembrane region" description="Helical" evidence="6">
    <location>
        <begin position="21"/>
        <end position="47"/>
    </location>
</feature>
<evidence type="ECO:0000313" key="8">
    <source>
        <dbReference type="Proteomes" id="UP001271249"/>
    </source>
</evidence>
<feature type="transmembrane region" description="Helical" evidence="6">
    <location>
        <begin position="96"/>
        <end position="118"/>
    </location>
</feature>
<keyword evidence="2" id="KW-1003">Cell membrane</keyword>
<keyword evidence="4 6" id="KW-1133">Transmembrane helix</keyword>
<reference evidence="7 8" key="1">
    <citation type="submission" date="2023-08" db="EMBL/GenBank/DDBJ databases">
        <title>Implementing the SeqCode for naming new Mesorhizobium species isolated from Vachellia karroo root nodules.</title>
        <authorList>
            <person name="Van Lill M."/>
        </authorList>
    </citation>
    <scope>NUCLEOTIDE SEQUENCE [LARGE SCALE GENOMIC DNA]</scope>
    <source>
        <strain evidence="7 8">VK22B</strain>
    </source>
</reference>
<evidence type="ECO:0000313" key="7">
    <source>
        <dbReference type="EMBL" id="MDX8493048.1"/>
    </source>
</evidence>
<evidence type="ECO:0000256" key="6">
    <source>
        <dbReference type="SAM" id="Phobius"/>
    </source>
</evidence>
<evidence type="ECO:0000256" key="4">
    <source>
        <dbReference type="ARBA" id="ARBA00022989"/>
    </source>
</evidence>
<evidence type="ECO:0000256" key="2">
    <source>
        <dbReference type="ARBA" id="ARBA00022475"/>
    </source>
</evidence>
<feature type="transmembrane region" description="Helical" evidence="6">
    <location>
        <begin position="138"/>
        <end position="157"/>
    </location>
</feature>
<evidence type="ECO:0008006" key="9">
    <source>
        <dbReference type="Google" id="ProtNLM"/>
    </source>
</evidence>
<dbReference type="Proteomes" id="UP001271249">
    <property type="component" value="Unassembled WGS sequence"/>
</dbReference>
<dbReference type="PANTHER" id="PTHR30250:SF11">
    <property type="entry name" value="O-ANTIGEN TRANSPORTER-RELATED"/>
    <property type="match status" value="1"/>
</dbReference>
<feature type="transmembrane region" description="Helical" evidence="6">
    <location>
        <begin position="169"/>
        <end position="188"/>
    </location>
</feature>
<dbReference type="EMBL" id="JAVIJC010000015">
    <property type="protein sequence ID" value="MDX8493048.1"/>
    <property type="molecule type" value="Genomic_DNA"/>
</dbReference>
<dbReference type="RefSeq" id="WP_320227029.1">
    <property type="nucleotide sequence ID" value="NZ_JAVIJC010000015.1"/>
</dbReference>
<proteinExistence type="predicted"/>
<feature type="transmembrane region" description="Helical" evidence="6">
    <location>
        <begin position="62"/>
        <end position="84"/>
    </location>
</feature>
<gene>
    <name evidence="7" type="ORF">RFN29_15845</name>
</gene>
<evidence type="ECO:0000256" key="3">
    <source>
        <dbReference type="ARBA" id="ARBA00022692"/>
    </source>
</evidence>
<keyword evidence="3 6" id="KW-0812">Transmembrane</keyword>
<feature type="transmembrane region" description="Helical" evidence="6">
    <location>
        <begin position="304"/>
        <end position="325"/>
    </location>
</feature>
<keyword evidence="8" id="KW-1185">Reference proteome</keyword>
<feature type="transmembrane region" description="Helical" evidence="6">
    <location>
        <begin position="266"/>
        <end position="292"/>
    </location>
</feature>
<feature type="transmembrane region" description="Helical" evidence="6">
    <location>
        <begin position="401"/>
        <end position="423"/>
    </location>
</feature>
<dbReference type="PANTHER" id="PTHR30250">
    <property type="entry name" value="PST FAMILY PREDICTED COLANIC ACID TRANSPORTER"/>
    <property type="match status" value="1"/>
</dbReference>
<evidence type="ECO:0000256" key="1">
    <source>
        <dbReference type="ARBA" id="ARBA00004651"/>
    </source>
</evidence>
<organism evidence="7 8">
    <name type="scientific">Mesorhizobium captivum</name>
    <dbReference type="NCBI Taxonomy" id="3072319"/>
    <lineage>
        <taxon>Bacteria</taxon>
        <taxon>Pseudomonadati</taxon>
        <taxon>Pseudomonadota</taxon>
        <taxon>Alphaproteobacteria</taxon>
        <taxon>Hyphomicrobiales</taxon>
        <taxon>Phyllobacteriaceae</taxon>
        <taxon>Mesorhizobium</taxon>
    </lineage>
</organism>
<comment type="subcellular location">
    <subcellularLocation>
        <location evidence="1">Cell membrane</location>
        <topology evidence="1">Multi-pass membrane protein</topology>
    </subcellularLocation>
</comment>
<protein>
    <recommendedName>
        <fullName evidence="9">Polysaccharide biosynthesis protein</fullName>
    </recommendedName>
</protein>
<feature type="transmembrane region" description="Helical" evidence="6">
    <location>
        <begin position="345"/>
        <end position="365"/>
    </location>
</feature>
<comment type="caution">
    <text evidence="7">The sequence shown here is derived from an EMBL/GenBank/DDBJ whole genome shotgun (WGS) entry which is preliminary data.</text>
</comment>
<evidence type="ECO:0000256" key="5">
    <source>
        <dbReference type="ARBA" id="ARBA00023136"/>
    </source>
</evidence>
<feature type="transmembrane region" description="Helical" evidence="6">
    <location>
        <begin position="377"/>
        <end position="395"/>
    </location>
</feature>